<evidence type="ECO:0000256" key="4">
    <source>
        <dbReference type="ARBA" id="ARBA00022737"/>
    </source>
</evidence>
<dbReference type="PROSITE" id="PS50819">
    <property type="entry name" value="INTEIN_ENDONUCLEASE"/>
    <property type="match status" value="1"/>
</dbReference>
<keyword evidence="8" id="KW-0068">Autocatalytic cleavage</keyword>
<organism evidence="19 20">
    <name type="scientific">Candidatus Jorgensenbacteria bacterium CG23_combo_of_CG06-09_8_20_14_all_54_14</name>
    <dbReference type="NCBI Taxonomy" id="1974595"/>
    <lineage>
        <taxon>Bacteria</taxon>
        <taxon>Candidatus Joergenseniibacteriota</taxon>
    </lineage>
</organism>
<dbReference type="NCBIfam" id="TIGR00665">
    <property type="entry name" value="DnaB"/>
    <property type="match status" value="1"/>
</dbReference>
<dbReference type="Pfam" id="PF03796">
    <property type="entry name" value="DnaB_C"/>
    <property type="match status" value="2"/>
</dbReference>
<feature type="domain" description="SF4 helicase" evidence="18">
    <location>
        <begin position="189"/>
        <end position="393"/>
    </location>
</feature>
<dbReference type="NCBIfam" id="TIGR01445">
    <property type="entry name" value="intein_Nterm"/>
    <property type="match status" value="1"/>
</dbReference>
<evidence type="ECO:0000259" key="17">
    <source>
        <dbReference type="PROSITE" id="PS50819"/>
    </source>
</evidence>
<dbReference type="Gene3D" id="3.40.50.300">
    <property type="entry name" value="P-loop containing nucleotide triphosphate hydrolases"/>
    <property type="match status" value="2"/>
</dbReference>
<dbReference type="GO" id="GO:1990077">
    <property type="term" value="C:primosome complex"/>
    <property type="evidence" value="ECO:0007669"/>
    <property type="project" value="UniProtKB-UniRule"/>
</dbReference>
<dbReference type="Gene3D" id="3.10.28.10">
    <property type="entry name" value="Homing endonucleases"/>
    <property type="match status" value="1"/>
</dbReference>
<dbReference type="FunFam" id="1.10.860.10:FF:000001">
    <property type="entry name" value="Replicative DNA helicase"/>
    <property type="match status" value="1"/>
</dbReference>
<dbReference type="GO" id="GO:0004519">
    <property type="term" value="F:endonuclease activity"/>
    <property type="evidence" value="ECO:0007669"/>
    <property type="project" value="InterPro"/>
</dbReference>
<dbReference type="PRINTS" id="PR00379">
    <property type="entry name" value="INTEIN"/>
</dbReference>
<dbReference type="InterPro" id="IPR007694">
    <property type="entry name" value="DNA_helicase_DnaB-like_C"/>
</dbReference>
<dbReference type="InterPro" id="IPR003586">
    <property type="entry name" value="Hint_dom_C"/>
</dbReference>
<name>A0A2G9Z946_9BACT</name>
<dbReference type="GO" id="GO:0016887">
    <property type="term" value="F:ATP hydrolysis activity"/>
    <property type="evidence" value="ECO:0007669"/>
    <property type="project" value="RHEA"/>
</dbReference>
<dbReference type="PROSITE" id="PS50818">
    <property type="entry name" value="INTEIN_C_TER"/>
    <property type="match status" value="1"/>
</dbReference>
<dbReference type="SUPFAM" id="SSF48024">
    <property type="entry name" value="N-terminal domain of DnaB helicase"/>
    <property type="match status" value="1"/>
</dbReference>
<dbReference type="PANTHER" id="PTHR30153:SF2">
    <property type="entry name" value="REPLICATIVE DNA HELICASE"/>
    <property type="match status" value="1"/>
</dbReference>
<gene>
    <name evidence="19" type="ORF">COX26_02705</name>
</gene>
<dbReference type="Pfam" id="PF14890">
    <property type="entry name" value="Intein_splicing"/>
    <property type="match status" value="1"/>
</dbReference>
<dbReference type="InterPro" id="IPR016136">
    <property type="entry name" value="DNA_helicase_N/primase_C"/>
</dbReference>
<dbReference type="Pfam" id="PF00772">
    <property type="entry name" value="DnaB"/>
    <property type="match status" value="1"/>
</dbReference>
<dbReference type="InterPro" id="IPR007692">
    <property type="entry name" value="DNA_helicase_DnaB"/>
</dbReference>
<comment type="catalytic activity">
    <reaction evidence="14 16">
        <text>ATP + H2O = ADP + phosphate + H(+)</text>
        <dbReference type="Rhea" id="RHEA:13065"/>
        <dbReference type="ChEBI" id="CHEBI:15377"/>
        <dbReference type="ChEBI" id="CHEBI:15378"/>
        <dbReference type="ChEBI" id="CHEBI:30616"/>
        <dbReference type="ChEBI" id="CHEBI:43474"/>
        <dbReference type="ChEBI" id="CHEBI:456216"/>
        <dbReference type="EC" id="5.6.2.3"/>
    </reaction>
</comment>
<dbReference type="Gene3D" id="1.10.860.10">
    <property type="entry name" value="DNAb Helicase, Chain A"/>
    <property type="match status" value="1"/>
</dbReference>
<evidence type="ECO:0000256" key="16">
    <source>
        <dbReference type="RuleBase" id="RU362085"/>
    </source>
</evidence>
<feature type="domain" description="DOD-type homing endonuclease" evidence="17">
    <location>
        <begin position="507"/>
        <end position="661"/>
    </location>
</feature>
<dbReference type="GO" id="GO:0003677">
    <property type="term" value="F:DNA binding"/>
    <property type="evidence" value="ECO:0007669"/>
    <property type="project" value="UniProtKB-UniRule"/>
</dbReference>
<keyword evidence="2 16" id="KW-0639">Primosome</keyword>
<dbReference type="SUPFAM" id="SSF52540">
    <property type="entry name" value="P-loop containing nucleoside triphosphate hydrolases"/>
    <property type="match status" value="1"/>
</dbReference>
<keyword evidence="6 16" id="KW-0378">Hydrolase</keyword>
<keyword evidence="10" id="KW-0651">Protein splicing</keyword>
<dbReference type="InterPro" id="IPR036185">
    <property type="entry name" value="DNA_heli_DnaB-like_N_sf"/>
</dbReference>
<evidence type="ECO:0000256" key="2">
    <source>
        <dbReference type="ARBA" id="ARBA00022515"/>
    </source>
</evidence>
<reference evidence="19 20" key="1">
    <citation type="submission" date="2017-09" db="EMBL/GenBank/DDBJ databases">
        <title>Depth-based differentiation of microbial function through sediment-hosted aquifers and enrichment of novel symbionts in the deep terrestrial subsurface.</title>
        <authorList>
            <person name="Probst A.J."/>
            <person name="Ladd B."/>
            <person name="Jarett J.K."/>
            <person name="Geller-Mcgrath D.E."/>
            <person name="Sieber C.M."/>
            <person name="Emerson J.B."/>
            <person name="Anantharaman K."/>
            <person name="Thomas B.C."/>
            <person name="Malmstrom R."/>
            <person name="Stieglmeier M."/>
            <person name="Klingl A."/>
            <person name="Woyke T."/>
            <person name="Ryan C.M."/>
            <person name="Banfield J.F."/>
        </authorList>
    </citation>
    <scope>NUCLEOTIDE SEQUENCE [LARGE SCALE GENOMIC DNA]</scope>
    <source>
        <strain evidence="19">CG23_combo_of_CG06-09_8_20_14_all_54_14</strain>
    </source>
</reference>
<keyword evidence="3 16" id="KW-0235">DNA replication</keyword>
<dbReference type="Gene3D" id="2.170.16.10">
    <property type="entry name" value="Hedgehog/Intein (Hint) domain"/>
    <property type="match status" value="2"/>
</dbReference>
<dbReference type="CDD" id="cd00984">
    <property type="entry name" value="DnaB_C"/>
    <property type="match status" value="1"/>
</dbReference>
<evidence type="ECO:0000256" key="10">
    <source>
        <dbReference type="ARBA" id="ARBA00023000"/>
    </source>
</evidence>
<dbReference type="SUPFAM" id="SSF51294">
    <property type="entry name" value="Hedgehog/intein (Hint) domain"/>
    <property type="match status" value="1"/>
</dbReference>
<evidence type="ECO:0000256" key="6">
    <source>
        <dbReference type="ARBA" id="ARBA00022801"/>
    </source>
</evidence>
<dbReference type="InterPro" id="IPR027417">
    <property type="entry name" value="P-loop_NTPase"/>
</dbReference>
<dbReference type="CDD" id="cd00081">
    <property type="entry name" value="Hint"/>
    <property type="match status" value="1"/>
</dbReference>
<dbReference type="EC" id="5.6.2.3" evidence="15 16"/>
<comment type="similarity">
    <text evidence="1 16">Belongs to the helicase family. DnaB subfamily.</text>
</comment>
<dbReference type="SMART" id="SM00306">
    <property type="entry name" value="HintN"/>
    <property type="match status" value="1"/>
</dbReference>
<evidence type="ECO:0000256" key="11">
    <source>
        <dbReference type="ARBA" id="ARBA00023125"/>
    </source>
</evidence>
<proteinExistence type="inferred from homology"/>
<keyword evidence="9 16" id="KW-0067">ATP-binding</keyword>
<evidence type="ECO:0000256" key="1">
    <source>
        <dbReference type="ARBA" id="ARBA00008428"/>
    </source>
</evidence>
<comment type="caution">
    <text evidence="19">The sequence shown here is derived from an EMBL/GenBank/DDBJ whole genome shotgun (WGS) entry which is preliminary data.</text>
</comment>
<keyword evidence="4" id="KW-0677">Repeat</keyword>
<evidence type="ECO:0000259" key="18">
    <source>
        <dbReference type="PROSITE" id="PS51199"/>
    </source>
</evidence>
<dbReference type="GO" id="GO:0016539">
    <property type="term" value="P:intein-mediated protein splicing"/>
    <property type="evidence" value="ECO:0007669"/>
    <property type="project" value="InterPro"/>
</dbReference>
<dbReference type="InterPro" id="IPR004042">
    <property type="entry name" value="Intein_endonuc_central"/>
</dbReference>
<keyword evidence="5 16" id="KW-0547">Nucleotide-binding</keyword>
<dbReference type="InterPro" id="IPR027434">
    <property type="entry name" value="Homing_endonucl"/>
</dbReference>
<dbReference type="InterPro" id="IPR006141">
    <property type="entry name" value="Intein_N"/>
</dbReference>
<dbReference type="Pfam" id="PF14528">
    <property type="entry name" value="LAGLIDADG_3"/>
    <property type="match status" value="1"/>
</dbReference>
<evidence type="ECO:0000313" key="19">
    <source>
        <dbReference type="EMBL" id="PIP29699.1"/>
    </source>
</evidence>
<dbReference type="SUPFAM" id="SSF55608">
    <property type="entry name" value="Homing endonucleases"/>
    <property type="match status" value="1"/>
</dbReference>
<evidence type="ECO:0000256" key="8">
    <source>
        <dbReference type="ARBA" id="ARBA00022813"/>
    </source>
</evidence>
<dbReference type="GO" id="GO:0005829">
    <property type="term" value="C:cytosol"/>
    <property type="evidence" value="ECO:0007669"/>
    <property type="project" value="TreeGrafter"/>
</dbReference>
<keyword evidence="7 16" id="KW-0347">Helicase</keyword>
<dbReference type="GO" id="GO:0006269">
    <property type="term" value="P:DNA replication, synthesis of primer"/>
    <property type="evidence" value="ECO:0007669"/>
    <property type="project" value="UniProtKB-UniRule"/>
</dbReference>
<keyword evidence="12" id="KW-0413">Isomerase</keyword>
<keyword evidence="11 16" id="KW-0238">DNA-binding</keyword>
<evidence type="ECO:0000256" key="9">
    <source>
        <dbReference type="ARBA" id="ARBA00022840"/>
    </source>
</evidence>
<dbReference type="GO" id="GO:0043139">
    <property type="term" value="F:5'-3' DNA helicase activity"/>
    <property type="evidence" value="ECO:0007669"/>
    <property type="project" value="UniProtKB-EC"/>
</dbReference>
<feature type="domain" description="SF4 helicase" evidence="18">
    <location>
        <begin position="826"/>
        <end position="888"/>
    </location>
</feature>
<comment type="function">
    <text evidence="13 16">The intein is an endonuclease.</text>
</comment>
<dbReference type="NCBIfam" id="NF005852">
    <property type="entry name" value="PRK07773.1"/>
    <property type="match status" value="1"/>
</dbReference>
<dbReference type="PROSITE" id="PS51199">
    <property type="entry name" value="SF4_HELICASE"/>
    <property type="match status" value="2"/>
</dbReference>
<dbReference type="SMART" id="SM00305">
    <property type="entry name" value="HintC"/>
    <property type="match status" value="1"/>
</dbReference>
<evidence type="ECO:0000256" key="12">
    <source>
        <dbReference type="ARBA" id="ARBA00023235"/>
    </source>
</evidence>
<dbReference type="PROSITE" id="PS50817">
    <property type="entry name" value="INTEIN_N_TER"/>
    <property type="match status" value="1"/>
</dbReference>
<evidence type="ECO:0000256" key="13">
    <source>
        <dbReference type="ARBA" id="ARBA00044940"/>
    </source>
</evidence>
<dbReference type="InterPro" id="IPR030934">
    <property type="entry name" value="Intein_C"/>
</dbReference>
<accession>A0A2G9Z946</accession>
<dbReference type="InterPro" id="IPR007693">
    <property type="entry name" value="DNA_helicase_DnaB-like_N"/>
</dbReference>
<dbReference type="EMBL" id="PCRZ01000047">
    <property type="protein sequence ID" value="PIP29699.1"/>
    <property type="molecule type" value="Genomic_DNA"/>
</dbReference>
<dbReference type="InterPro" id="IPR036844">
    <property type="entry name" value="Hint_dom_sf"/>
</dbReference>
<evidence type="ECO:0000256" key="3">
    <source>
        <dbReference type="ARBA" id="ARBA00022705"/>
    </source>
</evidence>
<evidence type="ECO:0000256" key="7">
    <source>
        <dbReference type="ARBA" id="ARBA00022806"/>
    </source>
</evidence>
<comment type="function">
    <text evidence="16">The main replicative DNA helicase, it participates in initiation and elongation during chromosome replication. Travels ahead of the DNA replisome, separating dsDNA into templates for DNA synthesis. A processive ATP-dependent 5'-3' DNA helicase it has DNA-dependent ATPase activity.</text>
</comment>
<dbReference type="NCBIfam" id="TIGR01443">
    <property type="entry name" value="intein_Cterm"/>
    <property type="match status" value="1"/>
</dbReference>
<evidence type="ECO:0000313" key="20">
    <source>
        <dbReference type="Proteomes" id="UP000228812"/>
    </source>
</evidence>
<dbReference type="InterPro" id="IPR003587">
    <property type="entry name" value="Hint_dom_N"/>
</dbReference>
<dbReference type="Proteomes" id="UP000228812">
    <property type="component" value="Unassembled WGS sequence"/>
</dbReference>
<evidence type="ECO:0000256" key="5">
    <source>
        <dbReference type="ARBA" id="ARBA00022741"/>
    </source>
</evidence>
<protein>
    <recommendedName>
        <fullName evidence="15 16">Replicative DNA helicase</fullName>
        <ecNumber evidence="15 16">5.6.2.3</ecNumber>
    </recommendedName>
</protein>
<dbReference type="InterPro" id="IPR006142">
    <property type="entry name" value="INTEIN"/>
</dbReference>
<dbReference type="InterPro" id="IPR004860">
    <property type="entry name" value="LAGLIDADG_dom"/>
</dbReference>
<evidence type="ECO:0000256" key="15">
    <source>
        <dbReference type="NCBIfam" id="TIGR00665"/>
    </source>
</evidence>
<dbReference type="PANTHER" id="PTHR30153">
    <property type="entry name" value="REPLICATIVE DNA HELICASE DNAB"/>
    <property type="match status" value="1"/>
</dbReference>
<dbReference type="AlphaFoldDB" id="A0A2G9Z946"/>
<sequence>MVTVIVMVRIFMPDKNLKLPPQDIEAERSVLGALMLDRTATVKVADIIAPIDFYHPAHQKIFGSILELFERGEPIDLLTISANLKGKKELQNVGGMDYLSELVANVPTSAHVERYAELVKENRVRRDLIEASSDINEQALDERDFETLLDRTEQKIFNISQRSRPQRFIPVQDELTAAYERIERLHRGEKGALRGLSTHFPQLDNILSGLQASDLIIVGARPSYGKTTLVLDIARQASLAGKSVGIFSLEMSKDQVIDRLIASQAQVPLWRLRTGRLSDELEFALIQQALDELSKAPLYIDDTPSPTTLQMRSMARRLQIEQGLDLLVVDYLQLIQPRTGSESIVQQVTEISRHLKALARELKVPVIAVSQLSRAVDQRESKIPRLSDLRESGCLAGDTLIVRADTGERTPIKTLVGQTGIPVHGLNKNWKIVERKISEVFCSGKKMVYELKTRSGFSIKASSNHPFWKVNGWTRLKELKTGDRIATPTNLYLSAPQNKLSENEIILLAHLLGDGCILPRQPYHYTSADRENIKVVAETAKKLFNIKSKIIRQKNWWHVYLTCPYHLTHHKQHPITKWFESLGIRCVRSFEKEIPQAVFNLNNKKLALFLKHLWATDGHVGIRQHKKDGKPIRAIAGVVGYSTTSQKMAEGVKYLLLRFGIRSKITPLRKGDYRICYQIRVDGAKHQLAFLGQIGCFGIKGNNISFIKQELNNVRQSTNLDVWPKETWKFVIDPIRRDRDMSWREFSNGIKTKYCGTTLFKHGLGVERLNRIATLLHSSEIKKMAQSDIFWDEIVSIKPLGIQKVYDATVPGLHNFVANNIIVENSLEQDADVVLLIYRKDRDRTDLPEEERNLVELIIAKHRNGPLGSVQLRFDPERVSFRSIDTRHGEEQ</sequence>
<evidence type="ECO:0000256" key="14">
    <source>
        <dbReference type="ARBA" id="ARBA00048954"/>
    </source>
</evidence>
<dbReference type="GO" id="GO:0005524">
    <property type="term" value="F:ATP binding"/>
    <property type="evidence" value="ECO:0007669"/>
    <property type="project" value="UniProtKB-UniRule"/>
</dbReference>